<dbReference type="SUPFAM" id="SSF56672">
    <property type="entry name" value="DNA/RNA polymerases"/>
    <property type="match status" value="1"/>
</dbReference>
<dbReference type="CDD" id="cd01650">
    <property type="entry name" value="RT_nLTR_like"/>
    <property type="match status" value="1"/>
</dbReference>
<evidence type="ECO:0000256" key="2">
    <source>
        <dbReference type="ARBA" id="ARBA00023128"/>
    </source>
</evidence>
<evidence type="ECO:0000259" key="3">
    <source>
        <dbReference type="PROSITE" id="PS50878"/>
    </source>
</evidence>
<protein>
    <recommendedName>
        <fullName evidence="3">Reverse transcriptase domain-containing protein</fullName>
    </recommendedName>
</protein>
<sequence>MALDCTAENKKALYRTVPWVPIPFLKSVPLSLEIAEEETREAVLGTGNTSPGSDGITVALLAAAWPHMAKAVHMLFLSAVRVGYHPRAFRNAEVVMIPKPGKAPHNTAKKWRPISLLSCIGKGLERLLARRVARTAIAFGIIPAQYFGALPKRACTDLVACLIHDIEKALAKDMIAALITLDVSGAFDIVLCKRLIYRLRQQGWPDAFVHWAESFMTGRTVTIRTTEGEILPEINLSCGTPQGSPISPIIFMLYLSPLLRLGNEDRRFGYADDVSTLATGTTPASVAQRLQKEINLSLNWGAANMISFDPAKAELILFYRRKEQDTIRWLGVFLDSKLTLKRHIKVWSLKALQAATFLRSLNKTRKGSPPNAVAQAAKAVVLSTTLFGAEAWYTGPTKSSLSIKKRKTI</sequence>
<dbReference type="InterPro" id="IPR043502">
    <property type="entry name" value="DNA/RNA_pol_sf"/>
</dbReference>
<organism evidence="4 5">
    <name type="scientific">Trichoderma gamsii</name>
    <dbReference type="NCBI Taxonomy" id="398673"/>
    <lineage>
        <taxon>Eukaryota</taxon>
        <taxon>Fungi</taxon>
        <taxon>Dikarya</taxon>
        <taxon>Ascomycota</taxon>
        <taxon>Pezizomycotina</taxon>
        <taxon>Sordariomycetes</taxon>
        <taxon>Hypocreomycetidae</taxon>
        <taxon>Hypocreales</taxon>
        <taxon>Hypocreaceae</taxon>
        <taxon>Trichoderma</taxon>
    </lineage>
</organism>
<dbReference type="GO" id="GO:0005739">
    <property type="term" value="C:mitochondrion"/>
    <property type="evidence" value="ECO:0007669"/>
    <property type="project" value="UniProtKB-SubCell"/>
</dbReference>
<dbReference type="InterPro" id="IPR000477">
    <property type="entry name" value="RT_dom"/>
</dbReference>
<proteinExistence type="predicted"/>
<dbReference type="PROSITE" id="PS50878">
    <property type="entry name" value="RT_POL"/>
    <property type="match status" value="1"/>
</dbReference>
<gene>
    <name evidence="4" type="ORF">TGAMA5MH_11082</name>
</gene>
<evidence type="ECO:0000313" key="5">
    <source>
        <dbReference type="Proteomes" id="UP000236546"/>
    </source>
</evidence>
<comment type="caution">
    <text evidence="4">The sequence shown here is derived from an EMBL/GenBank/DDBJ whole genome shotgun (WGS) entry which is preliminary data.</text>
</comment>
<comment type="subcellular location">
    <subcellularLocation>
        <location evidence="1">Mitochondrion</location>
    </subcellularLocation>
</comment>
<dbReference type="Pfam" id="PF00078">
    <property type="entry name" value="RVT_1"/>
    <property type="match status" value="1"/>
</dbReference>
<accession>A0A2K0SUS4</accession>
<evidence type="ECO:0000256" key="1">
    <source>
        <dbReference type="ARBA" id="ARBA00004173"/>
    </source>
</evidence>
<dbReference type="OrthoDB" id="4842715at2759"/>
<dbReference type="AlphaFoldDB" id="A0A2K0SUS4"/>
<evidence type="ECO:0000313" key="4">
    <source>
        <dbReference type="EMBL" id="PNP37022.1"/>
    </source>
</evidence>
<dbReference type="PANTHER" id="PTHR33481:SF1">
    <property type="entry name" value="ENDONUCLEASE_EXONUCLEASE_PHOSPHATASE DOMAIN-CONTAINING PROTEIN-RELATED"/>
    <property type="match status" value="1"/>
</dbReference>
<name>A0A2K0SUS4_9HYPO</name>
<feature type="domain" description="Reverse transcriptase" evidence="3">
    <location>
        <begin position="78"/>
        <end position="334"/>
    </location>
</feature>
<dbReference type="EMBL" id="MTYH01000225">
    <property type="protein sequence ID" value="PNP37022.1"/>
    <property type="molecule type" value="Genomic_DNA"/>
</dbReference>
<dbReference type="PANTHER" id="PTHR33481">
    <property type="entry name" value="REVERSE TRANSCRIPTASE"/>
    <property type="match status" value="1"/>
</dbReference>
<reference evidence="4 5" key="1">
    <citation type="submission" date="2017-02" db="EMBL/GenBank/DDBJ databases">
        <title>Genomes of Trichoderma spp. with biocontrol activity.</title>
        <authorList>
            <person name="Gardiner D."/>
            <person name="Kazan K."/>
            <person name="Vos C."/>
            <person name="Harvey P."/>
        </authorList>
    </citation>
    <scope>NUCLEOTIDE SEQUENCE [LARGE SCALE GENOMIC DNA]</scope>
    <source>
        <strain evidence="4 5">A5MH</strain>
    </source>
</reference>
<dbReference type="Proteomes" id="UP000236546">
    <property type="component" value="Unassembled WGS sequence"/>
</dbReference>
<keyword evidence="2" id="KW-0496">Mitochondrion</keyword>